<evidence type="ECO:0000313" key="3">
    <source>
        <dbReference type="EMBL" id="BDV41143.1"/>
    </source>
</evidence>
<gene>
    <name evidence="3" type="ORF">GURASL_00660</name>
</gene>
<organism evidence="3 4">
    <name type="scientific">Geotalea uraniireducens</name>
    <dbReference type="NCBI Taxonomy" id="351604"/>
    <lineage>
        <taxon>Bacteria</taxon>
        <taxon>Pseudomonadati</taxon>
        <taxon>Thermodesulfobacteriota</taxon>
        <taxon>Desulfuromonadia</taxon>
        <taxon>Geobacterales</taxon>
        <taxon>Geobacteraceae</taxon>
        <taxon>Geotalea</taxon>
    </lineage>
</organism>
<evidence type="ECO:0008006" key="5">
    <source>
        <dbReference type="Google" id="ProtNLM"/>
    </source>
</evidence>
<feature type="region of interest" description="Disordered" evidence="1">
    <location>
        <begin position="88"/>
        <end position="122"/>
    </location>
</feature>
<dbReference type="RefSeq" id="WP_282001095.1">
    <property type="nucleotide sequence ID" value="NZ_AP027151.1"/>
</dbReference>
<evidence type="ECO:0000256" key="2">
    <source>
        <dbReference type="SAM" id="SignalP"/>
    </source>
</evidence>
<evidence type="ECO:0000256" key="1">
    <source>
        <dbReference type="SAM" id="MobiDB-lite"/>
    </source>
</evidence>
<feature type="chain" id="PRO_5045429887" description="Lipoprotein" evidence="2">
    <location>
        <begin position="23"/>
        <end position="122"/>
    </location>
</feature>
<keyword evidence="2" id="KW-0732">Signal</keyword>
<keyword evidence="4" id="KW-1185">Reference proteome</keyword>
<protein>
    <recommendedName>
        <fullName evidence="5">Lipoprotein</fullName>
    </recommendedName>
</protein>
<reference evidence="3 4" key="1">
    <citation type="submission" date="2022-12" db="EMBL/GenBank/DDBJ databases">
        <title>Polyphasic characterization of Geotalea uranireducens NIT-SL11 newly isolated from a complex of sewage sludge and microbially reduced graphene oxide.</title>
        <authorList>
            <person name="Xie L."/>
            <person name="Yoshida N."/>
            <person name="Meng L."/>
        </authorList>
    </citation>
    <scope>NUCLEOTIDE SEQUENCE [LARGE SCALE GENOMIC DNA]</scope>
    <source>
        <strain evidence="3 4">NIT-SL11</strain>
    </source>
</reference>
<feature type="signal peptide" evidence="2">
    <location>
        <begin position="1"/>
        <end position="22"/>
    </location>
</feature>
<evidence type="ECO:0000313" key="4">
    <source>
        <dbReference type="Proteomes" id="UP001317705"/>
    </source>
</evidence>
<dbReference type="PROSITE" id="PS51257">
    <property type="entry name" value="PROKAR_LIPOPROTEIN"/>
    <property type="match status" value="1"/>
</dbReference>
<feature type="compositionally biased region" description="Basic and acidic residues" evidence="1">
    <location>
        <begin position="106"/>
        <end position="122"/>
    </location>
</feature>
<sequence>MKRIIGAGGLMVLLLTSGCATQEFVKSQTDPLAERLGKLEQKVNDLEGKAGLSDADKAAIKAADDKAQQALDAANKLSVDTQKAEAAAQRAEAAADRAEAAAQQAQHEEKKSEKLFKLEQKK</sequence>
<proteinExistence type="predicted"/>
<accession>A0ABN6VMA6</accession>
<name>A0ABN6VMA6_9BACT</name>
<dbReference type="EMBL" id="AP027151">
    <property type="protein sequence ID" value="BDV41143.1"/>
    <property type="molecule type" value="Genomic_DNA"/>
</dbReference>
<dbReference type="Proteomes" id="UP001317705">
    <property type="component" value="Chromosome"/>
</dbReference>